<dbReference type="Gene3D" id="3.90.550.10">
    <property type="entry name" value="Spore Coat Polysaccharide Biosynthesis Protein SpsA, Chain A"/>
    <property type="match status" value="1"/>
</dbReference>
<dbReference type="Proteomes" id="UP000318733">
    <property type="component" value="Unassembled WGS sequence"/>
</dbReference>
<evidence type="ECO:0000313" key="3">
    <source>
        <dbReference type="Proteomes" id="UP000318733"/>
    </source>
</evidence>
<keyword evidence="3" id="KW-1185">Reference proteome</keyword>
<dbReference type="GO" id="GO:0016740">
    <property type="term" value="F:transferase activity"/>
    <property type="evidence" value="ECO:0007669"/>
    <property type="project" value="UniProtKB-KW"/>
</dbReference>
<organism evidence="2 3">
    <name type="scientific">Mucilaginibacter corticis</name>
    <dbReference type="NCBI Taxonomy" id="2597670"/>
    <lineage>
        <taxon>Bacteria</taxon>
        <taxon>Pseudomonadati</taxon>
        <taxon>Bacteroidota</taxon>
        <taxon>Sphingobacteriia</taxon>
        <taxon>Sphingobacteriales</taxon>
        <taxon>Sphingobacteriaceae</taxon>
        <taxon>Mucilaginibacter</taxon>
    </lineage>
</organism>
<evidence type="ECO:0000259" key="1">
    <source>
        <dbReference type="Pfam" id="PF00535"/>
    </source>
</evidence>
<proteinExistence type="predicted"/>
<dbReference type="SUPFAM" id="SSF53448">
    <property type="entry name" value="Nucleotide-diphospho-sugar transferases"/>
    <property type="match status" value="1"/>
</dbReference>
<name>A0A556MF94_9SPHI</name>
<gene>
    <name evidence="2" type="ORF">FO440_18600</name>
</gene>
<dbReference type="InterPro" id="IPR029044">
    <property type="entry name" value="Nucleotide-diphossugar_trans"/>
</dbReference>
<protein>
    <submittedName>
        <fullName evidence="2">Glycosyltransferase</fullName>
    </submittedName>
</protein>
<dbReference type="AlphaFoldDB" id="A0A556MF94"/>
<dbReference type="RefSeq" id="WP_144249810.1">
    <property type="nucleotide sequence ID" value="NZ_VLPK01000004.1"/>
</dbReference>
<feature type="domain" description="Glycosyltransferase 2-like" evidence="1">
    <location>
        <begin position="23"/>
        <end position="105"/>
    </location>
</feature>
<dbReference type="InterPro" id="IPR001173">
    <property type="entry name" value="Glyco_trans_2-like"/>
</dbReference>
<dbReference type="EMBL" id="VLPK01000004">
    <property type="protein sequence ID" value="TSJ38529.1"/>
    <property type="molecule type" value="Genomic_DNA"/>
</dbReference>
<keyword evidence="2" id="KW-0808">Transferase</keyword>
<dbReference type="Pfam" id="PF00535">
    <property type="entry name" value="Glycos_transf_2"/>
    <property type="match status" value="1"/>
</dbReference>
<sequence>MITGTLRLTATNADKTETKFHQNKGISMSTGDIIGILNSDDYFAYNDVISSVAAAFADPDVDIVYGDLDYVDPNGRVVREWRSGAYTEGMFNYGWMPPHPTFYCRRGLFEKLGYYDLQYGTAADYELMLRFMHANTVKVHYLNKIMVKMTTGGASNRSYSNRIKAWRSDLKAMRKNGVSIPLMCIIFKPLRKIFQYI</sequence>
<comment type="caution">
    <text evidence="2">The sequence shown here is derived from an EMBL/GenBank/DDBJ whole genome shotgun (WGS) entry which is preliminary data.</text>
</comment>
<evidence type="ECO:0000313" key="2">
    <source>
        <dbReference type="EMBL" id="TSJ38529.1"/>
    </source>
</evidence>
<accession>A0A556MF94</accession>
<dbReference type="OrthoDB" id="9788101at2"/>
<reference evidence="2 3" key="1">
    <citation type="submission" date="2019-07" db="EMBL/GenBank/DDBJ databases">
        <authorList>
            <person name="Huq M.A."/>
        </authorList>
    </citation>
    <scope>NUCLEOTIDE SEQUENCE [LARGE SCALE GENOMIC DNA]</scope>
    <source>
        <strain evidence="2 3">MAH-19</strain>
    </source>
</reference>